<protein>
    <submittedName>
        <fullName evidence="1">Uncharacterized protein</fullName>
    </submittedName>
</protein>
<dbReference type="Proteomes" id="UP000077824">
    <property type="component" value="Chromosome"/>
</dbReference>
<dbReference type="AlphaFoldDB" id="A0A172XSR1"/>
<gene>
    <name evidence="1" type="ORF">A0O34_05185</name>
</gene>
<accession>A0A172XSR1</accession>
<name>A0A172XSR1_9FLAO</name>
<dbReference type="EMBL" id="CP015199">
    <property type="protein sequence ID" value="ANF49956.1"/>
    <property type="molecule type" value="Genomic_DNA"/>
</dbReference>
<proteinExistence type="predicted"/>
<evidence type="ECO:0000313" key="1">
    <source>
        <dbReference type="EMBL" id="ANF49956.1"/>
    </source>
</evidence>
<organism evidence="1 2">
    <name type="scientific">Chryseobacterium glaciei</name>
    <dbReference type="NCBI Taxonomy" id="1685010"/>
    <lineage>
        <taxon>Bacteria</taxon>
        <taxon>Pseudomonadati</taxon>
        <taxon>Bacteroidota</taxon>
        <taxon>Flavobacteriia</taxon>
        <taxon>Flavobacteriales</taxon>
        <taxon>Weeksellaceae</taxon>
        <taxon>Chryseobacterium group</taxon>
        <taxon>Chryseobacterium</taxon>
    </lineage>
</organism>
<dbReference type="KEGG" id="chh:A0O34_05185"/>
<sequence length="76" mass="8808">MDVVHKEFLTAGGFRWFLKSYTPKKEDFIITDKLDSSGKLLNLSLWRKLGKPEVDKNNPPPCMNLSIKDHNTCPRF</sequence>
<reference evidence="1 2" key="1">
    <citation type="submission" date="2016-04" db="EMBL/GenBank/DDBJ databases">
        <title>Complete Genome Sequence of Chryseobacterium sp. IHBB 10212.</title>
        <authorList>
            <person name="Pal M."/>
            <person name="Swarnkar M.K."/>
            <person name="Kaushal K."/>
            <person name="Chhibber S."/>
            <person name="Singh A.K."/>
            <person name="Gulati A."/>
        </authorList>
    </citation>
    <scope>NUCLEOTIDE SEQUENCE [LARGE SCALE GENOMIC DNA]</scope>
    <source>
        <strain evidence="1 2">IHBB 10212</strain>
    </source>
</reference>
<keyword evidence="2" id="KW-1185">Reference proteome</keyword>
<evidence type="ECO:0000313" key="2">
    <source>
        <dbReference type="Proteomes" id="UP000077824"/>
    </source>
</evidence>